<protein>
    <submittedName>
        <fullName evidence="1">Uncharacterized protein</fullName>
    </submittedName>
</protein>
<evidence type="ECO:0000313" key="1">
    <source>
        <dbReference type="EMBL" id="PJA45473.1"/>
    </source>
</evidence>
<proteinExistence type="predicted"/>
<comment type="caution">
    <text evidence="1">The sequence shown here is derived from an EMBL/GenBank/DDBJ whole genome shotgun (WGS) entry which is preliminary data.</text>
</comment>
<dbReference type="AlphaFoldDB" id="A0A2M7XC89"/>
<organism evidence="1 2">
    <name type="scientific">Candidatus Uhrbacteria bacterium CG_4_9_14_3_um_filter_50_9</name>
    <dbReference type="NCBI Taxonomy" id="1975035"/>
    <lineage>
        <taxon>Bacteria</taxon>
        <taxon>Candidatus Uhriibacteriota</taxon>
    </lineage>
</organism>
<dbReference type="Proteomes" id="UP000229385">
    <property type="component" value="Unassembled WGS sequence"/>
</dbReference>
<sequence length="141" mass="16414">MIRHLIKRLLGVSRTEDKWDGLDGPSYTLTNLGRPAVFLIPSHKLRTPMGEDTVEHYLHDYLMEHYGAFTTTTVPYFGFWRNGRGKVDYDECRRYEVSFVGKERIPELLEVLAKICEVIGEDCFYIKAGQYTSLMYPRKPS</sequence>
<gene>
    <name evidence="1" type="ORF">CO174_03135</name>
</gene>
<evidence type="ECO:0000313" key="2">
    <source>
        <dbReference type="Proteomes" id="UP000229385"/>
    </source>
</evidence>
<reference evidence="2" key="1">
    <citation type="submission" date="2017-09" db="EMBL/GenBank/DDBJ databases">
        <title>Depth-based differentiation of microbial function through sediment-hosted aquifers and enrichment of novel symbionts in the deep terrestrial subsurface.</title>
        <authorList>
            <person name="Probst A.J."/>
            <person name="Ladd B."/>
            <person name="Jarett J.K."/>
            <person name="Geller-Mcgrath D.E."/>
            <person name="Sieber C.M.K."/>
            <person name="Emerson J.B."/>
            <person name="Anantharaman K."/>
            <person name="Thomas B.C."/>
            <person name="Malmstrom R."/>
            <person name="Stieglmeier M."/>
            <person name="Klingl A."/>
            <person name="Woyke T."/>
            <person name="Ryan C.M."/>
            <person name="Banfield J.F."/>
        </authorList>
    </citation>
    <scope>NUCLEOTIDE SEQUENCE [LARGE SCALE GENOMIC DNA]</scope>
</reference>
<accession>A0A2M7XC89</accession>
<name>A0A2M7XC89_9BACT</name>
<dbReference type="EMBL" id="PFWU01000036">
    <property type="protein sequence ID" value="PJA45473.1"/>
    <property type="molecule type" value="Genomic_DNA"/>
</dbReference>